<keyword evidence="12" id="KW-0472">Membrane</keyword>
<evidence type="ECO:0000256" key="10">
    <source>
        <dbReference type="ARBA" id="ARBA00048540"/>
    </source>
</evidence>
<evidence type="ECO:0000256" key="1">
    <source>
        <dbReference type="ARBA" id="ARBA00001946"/>
    </source>
</evidence>
<dbReference type="PIRSF" id="PIRSF006268">
    <property type="entry name" value="ApbE"/>
    <property type="match status" value="1"/>
</dbReference>
<keyword evidence="14" id="KW-1185">Reference proteome</keyword>
<dbReference type="PANTHER" id="PTHR30040">
    <property type="entry name" value="THIAMINE BIOSYNTHESIS LIPOPROTEIN APBE"/>
    <property type="match status" value="1"/>
</dbReference>
<gene>
    <name evidence="13" type="ORF">ACFS7Y_15935</name>
</gene>
<dbReference type="SUPFAM" id="SSF143631">
    <property type="entry name" value="ApbE-like"/>
    <property type="match status" value="1"/>
</dbReference>
<evidence type="ECO:0000256" key="8">
    <source>
        <dbReference type="ARBA" id="ARBA00022842"/>
    </source>
</evidence>
<evidence type="ECO:0000256" key="9">
    <source>
        <dbReference type="ARBA" id="ARBA00031306"/>
    </source>
</evidence>
<proteinExistence type="inferred from homology"/>
<dbReference type="Proteomes" id="UP001597525">
    <property type="component" value="Unassembled WGS sequence"/>
</dbReference>
<keyword evidence="5 11" id="KW-0808">Transferase</keyword>
<dbReference type="PROSITE" id="PS51257">
    <property type="entry name" value="PROKAR_LIPOPROTEIN"/>
    <property type="match status" value="1"/>
</dbReference>
<sequence length="328" mass="36889">MSRLFTILIVVLLGCRVYAQQPKFVIEGRGQGTTYSLQYYAASAFITKELVDSVLAVIDRSMSLYLPQSLISRFNAADREGLVLDPHMERVVRRAMQVHRRSKGAFDITVKSLVSLWGFGAERIAKLPTQSDIDSVMQFVGMDKLRLRKHKLRKTDSRTAIDLNGIAQGYTVDVLAELLDDYGIENYLVELGGEIRSKGLKAAQQPFEIAIERPEGAQSSRFVLQLVDKSVTTSGNYRKVFDYQGKKIHHHINPKDGYPLQNNVASVTVVATTAMDADAYDNVFMALSPKEGVALADKLKEIEVYIIYKQDNDYKEAFSKGFSRYIKN</sequence>
<comment type="function">
    <text evidence="12">Flavin transferase that catalyzes the transfer of the FMN moiety of FAD and its covalent binding to the hydroxyl group of a threonine residue in a target flavoprotein.</text>
</comment>
<dbReference type="GO" id="GO:0016740">
    <property type="term" value="F:transferase activity"/>
    <property type="evidence" value="ECO:0007669"/>
    <property type="project" value="UniProtKB-KW"/>
</dbReference>
<comment type="catalytic activity">
    <reaction evidence="10 11 12">
        <text>L-threonyl-[protein] + FAD = FMN-L-threonyl-[protein] + AMP + H(+)</text>
        <dbReference type="Rhea" id="RHEA:36847"/>
        <dbReference type="Rhea" id="RHEA-COMP:11060"/>
        <dbReference type="Rhea" id="RHEA-COMP:11061"/>
        <dbReference type="ChEBI" id="CHEBI:15378"/>
        <dbReference type="ChEBI" id="CHEBI:30013"/>
        <dbReference type="ChEBI" id="CHEBI:57692"/>
        <dbReference type="ChEBI" id="CHEBI:74257"/>
        <dbReference type="ChEBI" id="CHEBI:456215"/>
        <dbReference type="EC" id="2.7.1.180"/>
    </reaction>
</comment>
<dbReference type="EMBL" id="JBHUPB010000010">
    <property type="protein sequence ID" value="MFD2968886.1"/>
    <property type="molecule type" value="Genomic_DNA"/>
</dbReference>
<accession>A0ABW6BHF3</accession>
<dbReference type="PANTHER" id="PTHR30040:SF2">
    <property type="entry name" value="FAD:PROTEIN FMN TRANSFERASE"/>
    <property type="match status" value="1"/>
</dbReference>
<dbReference type="RefSeq" id="WP_320184848.1">
    <property type="nucleotide sequence ID" value="NZ_CP138332.1"/>
</dbReference>
<comment type="cofactor">
    <cofactor evidence="1 12">
        <name>Mg(2+)</name>
        <dbReference type="ChEBI" id="CHEBI:18420"/>
    </cofactor>
</comment>
<evidence type="ECO:0000256" key="7">
    <source>
        <dbReference type="ARBA" id="ARBA00022827"/>
    </source>
</evidence>
<evidence type="ECO:0000313" key="14">
    <source>
        <dbReference type="Proteomes" id="UP001597525"/>
    </source>
</evidence>
<dbReference type="Pfam" id="PF02424">
    <property type="entry name" value="ApbE"/>
    <property type="match status" value="1"/>
</dbReference>
<evidence type="ECO:0000256" key="5">
    <source>
        <dbReference type="ARBA" id="ARBA00022679"/>
    </source>
</evidence>
<keyword evidence="8 11" id="KW-0460">Magnesium</keyword>
<dbReference type="Gene3D" id="3.10.520.10">
    <property type="entry name" value="ApbE-like domains"/>
    <property type="match status" value="1"/>
</dbReference>
<dbReference type="InterPro" id="IPR003374">
    <property type="entry name" value="ApbE-like_sf"/>
</dbReference>
<keyword evidence="12" id="KW-0449">Lipoprotein</keyword>
<keyword evidence="12" id="KW-1003">Cell membrane</keyword>
<comment type="caution">
    <text evidence="13">The sequence shown here is derived from an EMBL/GenBank/DDBJ whole genome shotgun (WGS) entry which is preliminary data.</text>
</comment>
<evidence type="ECO:0000256" key="6">
    <source>
        <dbReference type="ARBA" id="ARBA00022723"/>
    </source>
</evidence>
<keyword evidence="6 11" id="KW-0479">Metal-binding</keyword>
<keyword evidence="4 11" id="KW-0285">Flavoprotein</keyword>
<keyword evidence="7 11" id="KW-0274">FAD</keyword>
<name>A0ABW6BHF3_9SPHI</name>
<comment type="similarity">
    <text evidence="11 12">Belongs to the ApbE family.</text>
</comment>
<organism evidence="13 14">
    <name type="scientific">Sphingobacterium bambusae</name>
    <dbReference type="NCBI Taxonomy" id="662858"/>
    <lineage>
        <taxon>Bacteria</taxon>
        <taxon>Pseudomonadati</taxon>
        <taxon>Bacteroidota</taxon>
        <taxon>Sphingobacteriia</taxon>
        <taxon>Sphingobacteriales</taxon>
        <taxon>Sphingobacteriaceae</taxon>
        <taxon>Sphingobacterium</taxon>
    </lineage>
</organism>
<comment type="subcellular location">
    <subcellularLocation>
        <location evidence="12">Cell inner membrane</location>
        <topology evidence="12">Lipid-anchor</topology>
        <orientation evidence="12">Periplasmic side</orientation>
    </subcellularLocation>
</comment>
<protein>
    <recommendedName>
        <fullName evidence="3 11">FAD:protein FMN transferase</fullName>
        <ecNumber evidence="2 11">2.7.1.180</ecNumber>
    </recommendedName>
    <alternativeName>
        <fullName evidence="9 11">Flavin transferase</fullName>
    </alternativeName>
</protein>
<dbReference type="EC" id="2.7.1.180" evidence="2 11"/>
<evidence type="ECO:0000256" key="11">
    <source>
        <dbReference type="PIRNR" id="PIRNR006268"/>
    </source>
</evidence>
<dbReference type="InterPro" id="IPR024932">
    <property type="entry name" value="ApbE"/>
</dbReference>
<keyword evidence="12" id="KW-0997">Cell inner membrane</keyword>
<evidence type="ECO:0000256" key="3">
    <source>
        <dbReference type="ARBA" id="ARBA00016337"/>
    </source>
</evidence>
<evidence type="ECO:0000256" key="4">
    <source>
        <dbReference type="ARBA" id="ARBA00022630"/>
    </source>
</evidence>
<evidence type="ECO:0000313" key="13">
    <source>
        <dbReference type="EMBL" id="MFD2968886.1"/>
    </source>
</evidence>
<evidence type="ECO:0000256" key="12">
    <source>
        <dbReference type="RuleBase" id="RU363002"/>
    </source>
</evidence>
<reference evidence="14" key="1">
    <citation type="journal article" date="2019" name="Int. J. Syst. Evol. Microbiol.">
        <title>The Global Catalogue of Microorganisms (GCM) 10K type strain sequencing project: providing services to taxonomists for standard genome sequencing and annotation.</title>
        <authorList>
            <consortium name="The Broad Institute Genomics Platform"/>
            <consortium name="The Broad Institute Genome Sequencing Center for Infectious Disease"/>
            <person name="Wu L."/>
            <person name="Ma J."/>
        </authorList>
    </citation>
    <scope>NUCLEOTIDE SEQUENCE [LARGE SCALE GENOMIC DNA]</scope>
    <source>
        <strain evidence="14">KCTC 22814</strain>
    </source>
</reference>
<evidence type="ECO:0000256" key="2">
    <source>
        <dbReference type="ARBA" id="ARBA00011955"/>
    </source>
</evidence>